<evidence type="ECO:0000313" key="2">
    <source>
        <dbReference type="Proteomes" id="UP000054564"/>
    </source>
</evidence>
<dbReference type="Proteomes" id="UP000054564">
    <property type="component" value="Unassembled WGS sequence"/>
</dbReference>
<reference evidence="2" key="1">
    <citation type="submission" date="2014-03" db="EMBL/GenBank/DDBJ databases">
        <title>The Genome Sequence of Puccinia striiformis f. sp. tritici PST-78.</title>
        <authorList>
            <consortium name="The Broad Institute Genome Sequencing Platform"/>
            <person name="Cuomo C."/>
            <person name="Hulbert S."/>
            <person name="Chen X."/>
            <person name="Walker B."/>
            <person name="Young S.K."/>
            <person name="Zeng Q."/>
            <person name="Gargeya S."/>
            <person name="Fitzgerald M."/>
            <person name="Haas B."/>
            <person name="Abouelleil A."/>
            <person name="Alvarado L."/>
            <person name="Arachchi H.M."/>
            <person name="Berlin A.M."/>
            <person name="Chapman S.B."/>
            <person name="Goldberg J."/>
            <person name="Griggs A."/>
            <person name="Gujja S."/>
            <person name="Hansen M."/>
            <person name="Howarth C."/>
            <person name="Imamovic A."/>
            <person name="Larimer J."/>
            <person name="McCowan C."/>
            <person name="Montmayeur A."/>
            <person name="Murphy C."/>
            <person name="Neiman D."/>
            <person name="Pearson M."/>
            <person name="Priest M."/>
            <person name="Roberts A."/>
            <person name="Saif S."/>
            <person name="Shea T."/>
            <person name="Sisk P."/>
            <person name="Sykes S."/>
            <person name="Wortman J."/>
            <person name="Nusbaum C."/>
            <person name="Birren B."/>
        </authorList>
    </citation>
    <scope>NUCLEOTIDE SEQUENCE [LARGE SCALE GENOMIC DNA]</scope>
    <source>
        <strain evidence="2">race PST-78</strain>
    </source>
</reference>
<evidence type="ECO:0000313" key="1">
    <source>
        <dbReference type="EMBL" id="KNF02334.1"/>
    </source>
</evidence>
<keyword evidence="2" id="KW-1185">Reference proteome</keyword>
<dbReference type="AlphaFoldDB" id="A0A0L0VSS6"/>
<protein>
    <submittedName>
        <fullName evidence="1">Uncharacterized protein</fullName>
    </submittedName>
</protein>
<accession>A0A0L0VSS6</accession>
<sequence>MAPIWYKQMDLTIELLHLVGDSTDIDSCNSWRMKFIDQQDVSKLIDLINNMVNQDEKEQLQQCSSSSSSIHAPPNYPSSFHLAITAINGGPIR</sequence>
<dbReference type="EMBL" id="AJIL01000024">
    <property type="protein sequence ID" value="KNF02334.1"/>
    <property type="molecule type" value="Genomic_DNA"/>
</dbReference>
<gene>
    <name evidence="1" type="ORF">PSTG_04538</name>
</gene>
<proteinExistence type="predicted"/>
<comment type="caution">
    <text evidence="1">The sequence shown here is derived from an EMBL/GenBank/DDBJ whole genome shotgun (WGS) entry which is preliminary data.</text>
</comment>
<name>A0A0L0VSS6_9BASI</name>
<organism evidence="1 2">
    <name type="scientific">Puccinia striiformis f. sp. tritici PST-78</name>
    <dbReference type="NCBI Taxonomy" id="1165861"/>
    <lineage>
        <taxon>Eukaryota</taxon>
        <taxon>Fungi</taxon>
        <taxon>Dikarya</taxon>
        <taxon>Basidiomycota</taxon>
        <taxon>Pucciniomycotina</taxon>
        <taxon>Pucciniomycetes</taxon>
        <taxon>Pucciniales</taxon>
        <taxon>Pucciniaceae</taxon>
        <taxon>Puccinia</taxon>
    </lineage>
</organism>